<name>A0A3N5B2V8_9THEO</name>
<sequence length="224" mass="24756">MTDRETIGAALVSFGEYLRRRRWEYERLLSELAAVEKELAATSAREAVLAQAREVFQLAAEAAREQAKQGVERVVTWALQSVFGPEISFEVTLSERRDQPEADFFVVSTYGGTTPVRTEPTEARGGGVVDIISLALRYVLLERSRMGGPLVLDEPGKHVSEEYSRALGDFIRLMSEDAGRQVIIVTHNSELAETGTLAYRVELRNGESRVYPAGANNRHPGTGS</sequence>
<evidence type="ECO:0000256" key="1">
    <source>
        <dbReference type="SAM" id="Coils"/>
    </source>
</evidence>
<dbReference type="InterPro" id="IPR027417">
    <property type="entry name" value="P-loop_NTPase"/>
</dbReference>
<organism evidence="2 3">
    <name type="scientific">Thermodesulfitimonas autotrophica</name>
    <dbReference type="NCBI Taxonomy" id="1894989"/>
    <lineage>
        <taxon>Bacteria</taxon>
        <taxon>Bacillati</taxon>
        <taxon>Bacillota</taxon>
        <taxon>Clostridia</taxon>
        <taxon>Thermoanaerobacterales</taxon>
        <taxon>Thermoanaerobacteraceae</taxon>
        <taxon>Thermodesulfitimonas</taxon>
    </lineage>
</organism>
<keyword evidence="3" id="KW-1185">Reference proteome</keyword>
<protein>
    <submittedName>
        <fullName evidence="2">Uncharacterized protein</fullName>
    </submittedName>
</protein>
<proteinExistence type="predicted"/>
<dbReference type="AlphaFoldDB" id="A0A3N5B2V8"/>
<feature type="coiled-coil region" evidence="1">
    <location>
        <begin position="18"/>
        <end position="45"/>
    </location>
</feature>
<comment type="caution">
    <text evidence="2">The sequence shown here is derived from an EMBL/GenBank/DDBJ whole genome shotgun (WGS) entry which is preliminary data.</text>
</comment>
<dbReference type="OrthoDB" id="2380879at2"/>
<dbReference type="Gene3D" id="3.40.50.300">
    <property type="entry name" value="P-loop containing nucleotide triphosphate hydrolases"/>
    <property type="match status" value="1"/>
</dbReference>
<keyword evidence="1" id="KW-0175">Coiled coil</keyword>
<reference evidence="2 3" key="1">
    <citation type="submission" date="2018-11" db="EMBL/GenBank/DDBJ databases">
        <title>Genomic Encyclopedia of Type Strains, Phase IV (KMG-IV): sequencing the most valuable type-strain genomes for metagenomic binning, comparative biology and taxonomic classification.</title>
        <authorList>
            <person name="Goeker M."/>
        </authorList>
    </citation>
    <scope>NUCLEOTIDE SEQUENCE [LARGE SCALE GENOMIC DNA]</scope>
    <source>
        <strain evidence="2 3">DSM 102936</strain>
    </source>
</reference>
<gene>
    <name evidence="2" type="ORF">EDD75_2161</name>
</gene>
<dbReference type="RefSeq" id="WP_123931870.1">
    <property type="nucleotide sequence ID" value="NZ_RKRE01000003.1"/>
</dbReference>
<dbReference type="EMBL" id="RKRE01000003">
    <property type="protein sequence ID" value="RPF43042.1"/>
    <property type="molecule type" value="Genomic_DNA"/>
</dbReference>
<accession>A0A3N5B2V8</accession>
<evidence type="ECO:0000313" key="3">
    <source>
        <dbReference type="Proteomes" id="UP000282654"/>
    </source>
</evidence>
<evidence type="ECO:0000313" key="2">
    <source>
        <dbReference type="EMBL" id="RPF43042.1"/>
    </source>
</evidence>
<dbReference type="Proteomes" id="UP000282654">
    <property type="component" value="Unassembled WGS sequence"/>
</dbReference>
<dbReference type="SUPFAM" id="SSF52540">
    <property type="entry name" value="P-loop containing nucleoside triphosphate hydrolases"/>
    <property type="match status" value="1"/>
</dbReference>